<accession>A0A3M0GDS9</accession>
<dbReference type="Proteomes" id="UP000281985">
    <property type="component" value="Unassembled WGS sequence"/>
</dbReference>
<dbReference type="AlphaFoldDB" id="A0A3M0GDS9"/>
<dbReference type="RefSeq" id="WP_121916123.1">
    <property type="nucleotide sequence ID" value="NZ_REFV01000002.1"/>
</dbReference>
<evidence type="ECO:0000313" key="2">
    <source>
        <dbReference type="Proteomes" id="UP000281985"/>
    </source>
</evidence>
<keyword evidence="2" id="KW-1185">Reference proteome</keyword>
<dbReference type="OrthoDB" id="6385145at2"/>
<dbReference type="InterPro" id="IPR027056">
    <property type="entry name" value="Gluconate_2DH_su3"/>
</dbReference>
<name>A0A3M0GDS9_9FLAO</name>
<protein>
    <submittedName>
        <fullName evidence="1">Gluconate 2-dehydrogenase subunit 3 family protein</fullName>
    </submittedName>
</protein>
<dbReference type="PROSITE" id="PS51257">
    <property type="entry name" value="PROKAR_LIPOPROTEIN"/>
    <property type="match status" value="1"/>
</dbReference>
<comment type="caution">
    <text evidence="1">The sequence shown here is derived from an EMBL/GenBank/DDBJ whole genome shotgun (WGS) entry which is preliminary data.</text>
</comment>
<evidence type="ECO:0000313" key="1">
    <source>
        <dbReference type="EMBL" id="RMB63321.1"/>
    </source>
</evidence>
<sequence length="213" mass="23283">MKRRQVLKNLGLGGVALVATPTVLSLLQSCKNDPIFETVFISKPQGQALRHIVDLIIPSDDTIPGAVDVGVHQFIDSYWNEVASEENQAQIKAGFDALANRLQDATRKTFENAGAEDYDKLLSKYLNASIEQESAFNKSLGEYYQAYQRDKTVKPDPDAAAYSLLGNIRGMTIWGWKASEEIGENVLAYEPVPGQQVGCLPVSEATGGKAYSL</sequence>
<dbReference type="Pfam" id="PF13618">
    <property type="entry name" value="Gluconate_2-dh3"/>
    <property type="match status" value="1"/>
</dbReference>
<dbReference type="EMBL" id="REFV01000002">
    <property type="protein sequence ID" value="RMB63321.1"/>
    <property type="molecule type" value="Genomic_DNA"/>
</dbReference>
<organism evidence="1 2">
    <name type="scientific">Dokdonia sinensis</name>
    <dbReference type="NCBI Taxonomy" id="2479847"/>
    <lineage>
        <taxon>Bacteria</taxon>
        <taxon>Pseudomonadati</taxon>
        <taxon>Bacteroidota</taxon>
        <taxon>Flavobacteriia</taxon>
        <taxon>Flavobacteriales</taxon>
        <taxon>Flavobacteriaceae</taxon>
        <taxon>Dokdonia</taxon>
    </lineage>
</organism>
<gene>
    <name evidence="1" type="ORF">EAX61_02710</name>
</gene>
<reference evidence="1 2" key="1">
    <citation type="submission" date="2018-10" db="EMBL/GenBank/DDBJ databases">
        <title>Dokdonia luteus sp. nov., isolated from sea water.</title>
        <authorList>
            <person name="Zhou L.Y."/>
            <person name="Du Z.J."/>
        </authorList>
    </citation>
    <scope>NUCLEOTIDE SEQUENCE [LARGE SCALE GENOMIC DNA]</scope>
    <source>
        <strain evidence="1 2">SH27</strain>
    </source>
</reference>
<proteinExistence type="predicted"/>